<gene>
    <name evidence="2" type="ORF">SNE35_11435</name>
</gene>
<proteinExistence type="predicted"/>
<feature type="region of interest" description="Disordered" evidence="1">
    <location>
        <begin position="1"/>
        <end position="51"/>
    </location>
</feature>
<dbReference type="RefSeq" id="WP_320423027.1">
    <property type="nucleotide sequence ID" value="NZ_JAXCLA010000003.1"/>
</dbReference>
<dbReference type="EMBL" id="JAXCLA010000003">
    <property type="protein sequence ID" value="MDY0745127.1"/>
    <property type="molecule type" value="Genomic_DNA"/>
</dbReference>
<evidence type="ECO:0000313" key="3">
    <source>
        <dbReference type="Proteomes" id="UP001285263"/>
    </source>
</evidence>
<comment type="caution">
    <text evidence="2">The sequence shown here is derived from an EMBL/GenBank/DDBJ whole genome shotgun (WGS) entry which is preliminary data.</text>
</comment>
<dbReference type="Proteomes" id="UP001285263">
    <property type="component" value="Unassembled WGS sequence"/>
</dbReference>
<keyword evidence="3" id="KW-1185">Reference proteome</keyword>
<feature type="compositionally biased region" description="Low complexity" evidence="1">
    <location>
        <begin position="18"/>
        <end position="49"/>
    </location>
</feature>
<accession>A0ABU5DFR7</accession>
<sequence length="127" mass="13025">MNATVAKTPAATKRKAPAKSATPVKAAAKTATKPAAKPTAKPAAPAAEAKPAKVKLVRDSFTMPSDEYAALGQLKQRALAAAHPVKKSELLRAGVKLLAGLSDAALLRALKNVPAIKTGRPKTKKGD</sequence>
<name>A0ABU5DFR7_9BURK</name>
<reference evidence="2 3" key="1">
    <citation type="submission" date="2023-11" db="EMBL/GenBank/DDBJ databases">
        <title>Paucibacter sp. nov., isolated from fresh soil in Korea.</title>
        <authorList>
            <person name="Le N.T.T."/>
        </authorList>
    </citation>
    <scope>NUCLEOTIDE SEQUENCE [LARGE SCALE GENOMIC DNA]</scope>
    <source>
        <strain evidence="2 3">R3-3</strain>
    </source>
</reference>
<organism evidence="2 3">
    <name type="scientific">Roseateles agri</name>
    <dbReference type="NCBI Taxonomy" id="3098619"/>
    <lineage>
        <taxon>Bacteria</taxon>
        <taxon>Pseudomonadati</taxon>
        <taxon>Pseudomonadota</taxon>
        <taxon>Betaproteobacteria</taxon>
        <taxon>Burkholderiales</taxon>
        <taxon>Sphaerotilaceae</taxon>
        <taxon>Roseateles</taxon>
    </lineage>
</organism>
<protein>
    <submittedName>
        <fullName evidence="2">Uncharacterized protein</fullName>
    </submittedName>
</protein>
<evidence type="ECO:0000256" key="1">
    <source>
        <dbReference type="SAM" id="MobiDB-lite"/>
    </source>
</evidence>
<evidence type="ECO:0000313" key="2">
    <source>
        <dbReference type="EMBL" id="MDY0745127.1"/>
    </source>
</evidence>
<feature type="compositionally biased region" description="Low complexity" evidence="1">
    <location>
        <begin position="1"/>
        <end position="11"/>
    </location>
</feature>